<dbReference type="CDD" id="cd00185">
    <property type="entry name" value="TNFRSF"/>
    <property type="match status" value="1"/>
</dbReference>
<dbReference type="Proteomes" id="UP001642484">
    <property type="component" value="Unassembled WGS sequence"/>
</dbReference>
<comment type="caution">
    <text evidence="5">The sequence shown here is derived from an EMBL/GenBank/DDBJ whole genome shotgun (WGS) entry which is preliminary data.</text>
</comment>
<dbReference type="InterPro" id="IPR009030">
    <property type="entry name" value="Growth_fac_rcpt_cys_sf"/>
</dbReference>
<dbReference type="InterPro" id="IPR011889">
    <property type="entry name" value="Liste_lipo_26"/>
</dbReference>
<feature type="compositionally biased region" description="Basic and acidic residues" evidence="1">
    <location>
        <begin position="1089"/>
        <end position="1101"/>
    </location>
</feature>
<feature type="transmembrane region" description="Helical" evidence="2">
    <location>
        <begin position="1868"/>
        <end position="1890"/>
    </location>
</feature>
<keyword evidence="2" id="KW-0472">Membrane</keyword>
<reference evidence="5 6" key="1">
    <citation type="submission" date="2024-02" db="EMBL/GenBank/DDBJ databases">
        <authorList>
            <person name="Chen Y."/>
            <person name="Shah S."/>
            <person name="Dougan E. K."/>
            <person name="Thang M."/>
            <person name="Chan C."/>
        </authorList>
    </citation>
    <scope>NUCLEOTIDE SEQUENCE [LARGE SCALE GENOMIC DNA]</scope>
</reference>
<feature type="domain" description="Tyrosine-protein kinase ephrin type A/B receptor-like" evidence="4">
    <location>
        <begin position="488"/>
        <end position="536"/>
    </location>
</feature>
<dbReference type="Gene3D" id="2.10.50.10">
    <property type="entry name" value="Tumor Necrosis Factor Receptor, subunit A, domain 2"/>
    <property type="match status" value="1"/>
</dbReference>
<gene>
    <name evidence="5" type="ORF">CCMP2556_LOCUS9165</name>
</gene>
<dbReference type="PANTHER" id="PTHR46967">
    <property type="entry name" value="INSULIN-LIKE GROWTH FACTOR BINDING PROTEIN,N-TERMINAL"/>
    <property type="match status" value="1"/>
</dbReference>
<evidence type="ECO:0000313" key="6">
    <source>
        <dbReference type="Proteomes" id="UP001642484"/>
    </source>
</evidence>
<accession>A0ABP0J1M6</accession>
<feature type="transmembrane region" description="Helical" evidence="2">
    <location>
        <begin position="827"/>
        <end position="852"/>
    </location>
</feature>
<dbReference type="SUPFAM" id="SSF57184">
    <property type="entry name" value="Growth factor receptor domain"/>
    <property type="match status" value="1"/>
</dbReference>
<dbReference type="PANTHER" id="PTHR46967:SF2">
    <property type="entry name" value="SUSHI, VON WILLEBRAND FACTOR TYPE A, EGF AND PENTRAXIN DOMAIN-CONTAINING PROTEIN 1-LIKE"/>
    <property type="match status" value="1"/>
</dbReference>
<protein>
    <recommendedName>
        <fullName evidence="4">Tyrosine-protein kinase ephrin type A/B receptor-like domain-containing protein</fullName>
    </recommendedName>
</protein>
<dbReference type="InterPro" id="IPR011641">
    <property type="entry name" value="Tyr-kin_ephrin_A/B_rcpt-like"/>
</dbReference>
<feature type="transmembrane region" description="Helical" evidence="2">
    <location>
        <begin position="957"/>
        <end position="983"/>
    </location>
</feature>
<keyword evidence="2" id="KW-1133">Transmembrane helix</keyword>
<feature type="region of interest" description="Disordered" evidence="1">
    <location>
        <begin position="1074"/>
        <end position="1118"/>
    </location>
</feature>
<sequence length="3416" mass="380732">MGVLALYRILCLAALSSGQDQQKCLPGGVPVANRKYIQNDEGSDISIGLLEGAWPSAELLSELLRILIGEALGYHVHIHEKLGANGASPIFALAGCINFDAPANAPLFEEKRCGINETKIHVSIDSWLGSFPAAYEAMKSSFPEIAPVDLGPIGYEGEESIYVSQTVLNAAYEHSGIALEYYKSYNVSHNNVKQYFDSLGDVSKNELKLCNTTDFNNPQRIGNYLLYTGDYDGVEVQPDGSYFAKCFDGYWWAAPACRQNTTECLPVISAGNGWRLQAIMHWVSVYGFPAAVGISDQWSDFVKHVENTRALHYWWVPDSTFIEMQPHQLTFPRHSRSEWLRGDKKSGAAGTYIANMVSSNLVSKASKVSEFVGNINFELQEVQDLLLEFRRTGNKFEVACRWINQLQERWKSWVPVETNCMPGFGMVAVNGSFVQRRDDAVSCYVCPAGTSSQEFRDDDGQSYRCAACEPGRSQANTYKTQCEPCPRGTMSDVWGSTGCQPCQQGFYQDSLASTSCTPCDAGRTTKILGAVGQEYCVCQVGSIEVNGQCMPCGTGIACPLGSTLKELATNKESNPELPHVEFGFKSEAASPLGTFRCRGSACPGGAPGSCSGGREGFTCGECPAQTYLLEEQCTSCNNSLAPIFAVGVMLFVVGCVVAYYASNSKYEPRATVIFCCIGAMSIAVALMQNIGVLGTIPLRWPESTTGILNVGAIFLLDLDGIGLNCLAAGSSGGYVMTVVLFAVAICVVPLLGVVSNCIPWLKRRKLNWKKPKVLSMTGNFMLMSFTTLASVGLIPFMCYEHPTGDFSVLKHPNILCGSGEHQSMQVVGALVMTVATLFCAYCFWGALVAPTYSGRDRLMTFYFLINRFRPDVWWFGLMLLIRSAFVSLPAVIAANEPGLLVMLMLCVQQIYFSLLLWFLPWKAPVLNLADGFISGLLVVLLASCLEDVERDPSLSSTIRTVVAFGIIGCLLLLFFVLGVLLLIDKGCGRRQHDSVVLHLQSVPKPRELFKDFQKIARWMLQDADECAFESVVSELSRYDVSQIQSSLHLLSREFEVEIGRASRIRITNASISKDHRRTNASAQEAQEASTKDSVMEPKETNQDSMNESWQSFGPDRSVPDRSVTTVGLFWPATSPSAGKRAFRDRSELRAAVLQWESPEGREQLRADAGPISTWEVSAVTNMSGLFQELKGFNEDLSAWNTSSVVDLSMAFARASSFNSSIAGWDTSKVVDMSWMFAGASAFNQPIGDWNTSRVKSMQGMFYGAWAFNQSLSSWNTSRVADLSYMFAGAVSFDAAVGRWNTSAVTDMSFLFSSARSFNQQIGAWNTSSVTNMAALFHDAQLFNQPVGLWNTSKVLNMSMMFKWAGIFNQPISGWDTSSVIDMTFMFNYAQHFNQQIGTWDTSKVTDMRSMFSSARHFNQQIGNWDTSRVRTMRKMFYDADAFSQPLGKWNTTAVTDMSHMFQQANSFNESLAGWDTSSVTNMAVMFTDAESFDQPIGGWNTSSVRYMSYMFAGARFFNQQIERWDTSMVEDMTMMFIGTYAFNQPLHWDTSKVWTMSSMFSFTRSFNQPIEHLDTSSLQQADSIFAFARKFNQPVGSWDISKVSDPASVFWNADSMSRCVTSATRSAWHLDPAALAPASPHGWYAGCPACGNRSCHHADLACVDGFCAPLSAGYVQLGFVTWVIKQGLQVQGGLGVCQAACGKRSECLGFLLGPGRCLLHLGHGDPFPLRSQTGAWRAFLKATCESFSCPNSAVKVMPSFPGRVTEASCCSCTDPGRVQEMSDELHLKCFPCPDGSIPDEAQWNCVSCPSGKVARSGMARCEDCGFTSRPSSTRGSCMPCDHGQYRLPQWDVCQDCHWPRLLMGQNCVWQHLPLIPIGAIALVLLLCLIWDRARRCRDGENQRRNESKTTTIKKLEEELWDETPGTTLTLEKYTKDLQAFGMKEDEVMKEIKERRKKQSERAGVSMRYLLSDEFHDLAKTRTQLDDPTFVEMKEVFWLCRAPAPLGETLRCPRDLRLGCALVDWLPRRERREQTHFLSWVWGYRLSKVTGALKTYHASTSQFDHVFFYMCFFVNNQFRIMVEKTEVVSAETFKSNLMLTKRMVAVLDTWHDPIYLKRVWTIYEQFVASKEEEIDVTFTMPVSANESLKQQISRGEAGIREIVQSVSCIDVQHATAHARVDEIHVKRAIQESSTFQQVNEHVTDVMARWIGVPVQYAMRRSLDNFWFNFCSLSSRFSITSLLFVFIRFMRVGRMTAPRRFSAAGRGDLEIRISPSEASEIGNQTPRLRRVTAERMRRGTAGIVLALQLYSIQGLPRIFRHRSELRAAVLQWESPEGREQLLADAGHISTWEVSAVTNMSGLFQELVRFNEDLSAWNTSSVVDLSMAFARASSFNSSIAGWDTSKVVDMSWMFAGASAFNQPIGDWNTSRVQSMQGMFYGAWAFNQSLSSWNTSRVADLSYMFAGAVSFDAAVGRWNTSAVTDMSFLFSSAQAFNQQIGAWNTSSVTNMAGMFLDAKLFSQRVGLWNTSKVLNMSMMFKYAYTFNQPIGGWNTSHVIDMRAMFSYAPNFNRPIGSWDTSRVLSMREMFREADAFSQPLGKWNTTGVIDMSRMFQSANNFNQPLAGWDTSSVANMALMFTDAESFDQPIGGWNTSLVTDMRYMFAGARLFNQPIGEWDTSKVEDMRFMFAGTYTFNQPLHWNTSKARKMFSMFTFTRSFNQPLGHWDTSSVRRIENIFAFAKRFSQPVGSWDMSHVHNPASVFWNANMSDCVKSATRSAWGLEARGNQSGARKRWHARCPACGNSSCGRSDLACVDGFCAPLSAGYVHLGPASWTIEEGLEVGGRGLGACQEACDEQQECLGFLLGRGRCVLHLGQGDPLPLRSHISAWRAFLKATCGSFSCPSNSALKATPSFPQLVTEASCCSCPDPGTVQDLESDKLHLKCSACATGSIPDPAQQNCVSCPPGSVARAGMAHCQVCGLSSKPSDRRGDCIPCGHGQYRPELADECLDCKLPKLLWAEKCVWWHLPLIPIGAIALLLSLCLILSHVKKRHQKEQARVCADQTAVMESLERELWDEEPGTADTLTKYTTALKAFGMKEDEVVAQLEQSRKEQSLRAGVSMRYLLSPDFVYLATSRTNHTDPTFNEMKSFFWQCEDPPPLGLCLRCPRDGRRGCALVDWLPRPERREQTHFLSWAWAYRLSEVRSALHMYQVSTHPPVRTEKVFFFMCFFVNNQFRIIVERSMAGSNVLGEVFKSNLTRLNRVVAILDTWRDPIYLSRVWTIYEQFLASKEQVPVTFTMPFSANESLQQQISRGEVGIWEITQSVSCIDAQNAIAYDPKDEEEVKRAIQETSTFEQVNKHVTDVMARWIGEVVSLQFQQLISVARESRAEGAVVVPSRLEGAASCESLPLSSGSEGICV</sequence>
<dbReference type="Pfam" id="PF07699">
    <property type="entry name" value="Ephrin_rec_like"/>
    <property type="match status" value="1"/>
</dbReference>
<feature type="transmembrane region" description="Helical" evidence="2">
    <location>
        <begin position="781"/>
        <end position="799"/>
    </location>
</feature>
<feature type="transmembrane region" description="Helical" evidence="2">
    <location>
        <begin position="2224"/>
        <end position="2248"/>
    </location>
</feature>
<organism evidence="5 6">
    <name type="scientific">Durusdinium trenchii</name>
    <dbReference type="NCBI Taxonomy" id="1381693"/>
    <lineage>
        <taxon>Eukaryota</taxon>
        <taxon>Sar</taxon>
        <taxon>Alveolata</taxon>
        <taxon>Dinophyceae</taxon>
        <taxon>Suessiales</taxon>
        <taxon>Symbiodiniaceae</taxon>
        <taxon>Durusdinium</taxon>
    </lineage>
</organism>
<dbReference type="InterPro" id="IPR005046">
    <property type="entry name" value="DUF285"/>
</dbReference>
<evidence type="ECO:0000256" key="3">
    <source>
        <dbReference type="SAM" id="SignalP"/>
    </source>
</evidence>
<feature type="chain" id="PRO_5045667463" description="Tyrosine-protein kinase ephrin type A/B receptor-like domain-containing protein" evidence="3">
    <location>
        <begin position="19"/>
        <end position="3416"/>
    </location>
</feature>
<feature type="compositionally biased region" description="Polar residues" evidence="1">
    <location>
        <begin position="1102"/>
        <end position="1111"/>
    </location>
</feature>
<feature type="compositionally biased region" description="Polar residues" evidence="1">
    <location>
        <begin position="1079"/>
        <end position="1088"/>
    </location>
</feature>
<proteinExistence type="predicted"/>
<evidence type="ECO:0000256" key="2">
    <source>
        <dbReference type="SAM" id="Phobius"/>
    </source>
</evidence>
<feature type="transmembrane region" description="Helical" evidence="2">
    <location>
        <begin position="672"/>
        <end position="694"/>
    </location>
</feature>
<feature type="transmembrane region" description="Helical" evidence="2">
    <location>
        <begin position="899"/>
        <end position="919"/>
    </location>
</feature>
<keyword evidence="2" id="KW-0812">Transmembrane</keyword>
<evidence type="ECO:0000259" key="4">
    <source>
        <dbReference type="Pfam" id="PF07699"/>
    </source>
</evidence>
<feature type="transmembrane region" description="Helical" evidence="2">
    <location>
        <begin position="3020"/>
        <end position="3042"/>
    </location>
</feature>
<name>A0ABP0J1M6_9DINO</name>
<dbReference type="EMBL" id="CAXAMN010004224">
    <property type="protein sequence ID" value="CAK9008228.1"/>
    <property type="molecule type" value="Genomic_DNA"/>
</dbReference>
<feature type="transmembrane region" description="Helical" evidence="2">
    <location>
        <begin position="738"/>
        <end position="761"/>
    </location>
</feature>
<dbReference type="Pfam" id="PF03382">
    <property type="entry name" value="DUF285"/>
    <property type="match status" value="5"/>
</dbReference>
<evidence type="ECO:0000313" key="5">
    <source>
        <dbReference type="EMBL" id="CAK9008228.1"/>
    </source>
</evidence>
<feature type="transmembrane region" description="Helical" evidence="2">
    <location>
        <begin position="872"/>
        <end position="892"/>
    </location>
</feature>
<dbReference type="SMART" id="SM01411">
    <property type="entry name" value="Ephrin_rec_like"/>
    <property type="match status" value="4"/>
</dbReference>
<keyword evidence="6" id="KW-1185">Reference proteome</keyword>
<feature type="transmembrane region" description="Helical" evidence="2">
    <location>
        <begin position="640"/>
        <end position="660"/>
    </location>
</feature>
<keyword evidence="3" id="KW-0732">Signal</keyword>
<feature type="signal peptide" evidence="3">
    <location>
        <begin position="1"/>
        <end position="18"/>
    </location>
</feature>
<evidence type="ECO:0000256" key="1">
    <source>
        <dbReference type="SAM" id="MobiDB-lite"/>
    </source>
</evidence>
<dbReference type="NCBIfam" id="TIGR02167">
    <property type="entry name" value="Liste_lipo_26"/>
    <property type="match status" value="3"/>
</dbReference>